<dbReference type="AlphaFoldDB" id="A0A5N5W9B5"/>
<accession>A0A5N5W9B5</accession>
<dbReference type="Gene3D" id="3.40.50.1820">
    <property type="entry name" value="alpha/beta hydrolase"/>
    <property type="match status" value="1"/>
</dbReference>
<keyword evidence="1" id="KW-0378">Hydrolase</keyword>
<evidence type="ECO:0000313" key="4">
    <source>
        <dbReference type="EMBL" id="KAB7846881.1"/>
    </source>
</evidence>
<sequence>MPHSAPRPIPEPNGLLTAERVVDMAAPVAPVISPDGRLVAYGVVANSGRGGRPHSSIWVAAADGSAAPRMLTDGRARDAAPKWAPDSAFLFFTSDRGERGTAQLRRILPDGSEDIAKAETLTRWRGGVCDYYPLADGRTVVLLAEDEPTAEDERREAEGDDAKVWGRHLPVTRLRLLDLATGVVRTVDGLGDRHVVGVTQRPDGGPLAVLSWATPEIDPGVRTAGLHLVVPETGAVRDLGPVGVEARYPVWWNRDGAWHLAHLAVTPGHLVGALAVIDTVPRATGPTVEQRNLTVGMSACPTELVQVADGPPLALFADGLDTALYRLDPQSLRLHRLCCAPGALTGLSASHSGETLAVLMSTAREPKNVHAGPVGGPMLRLSDTSPELRAMCWGVQERLSYQASDGLQLDGLLILPVGRTRDEGPFPLVTMVHGGPYFRYADEFTLNAVDCGQWLATAGYAVFLPNPRGGSGHGHEFAAVVAGAVGGDEWTDILAGIDMLIAEGVADPERLGISGWSHGGFMAAWAIGRTGRFKAAMMGAGISDWGMQAGTGEWGIMDAALGGSTGWNGPGPHLHDRNSPISYASRIRTPVLILHGEEDTNVPLGQAVHFHRALRHFGVEHELVVYPREGHGLHERAHQLDALRRIRAWYDRWL</sequence>
<keyword evidence="2" id="KW-0645">Protease</keyword>
<dbReference type="InterPro" id="IPR001375">
    <property type="entry name" value="Peptidase_S9_cat"/>
</dbReference>
<evidence type="ECO:0000259" key="3">
    <source>
        <dbReference type="Pfam" id="PF00326"/>
    </source>
</evidence>
<dbReference type="GO" id="GO:0006508">
    <property type="term" value="P:proteolysis"/>
    <property type="evidence" value="ECO:0007669"/>
    <property type="project" value="InterPro"/>
</dbReference>
<organism evidence="4 5">
    <name type="scientific">Streptomyces mobaraensis</name>
    <name type="common">Streptoverticillium mobaraense</name>
    <dbReference type="NCBI Taxonomy" id="35621"/>
    <lineage>
        <taxon>Bacteria</taxon>
        <taxon>Bacillati</taxon>
        <taxon>Actinomycetota</taxon>
        <taxon>Actinomycetes</taxon>
        <taxon>Kitasatosporales</taxon>
        <taxon>Streptomycetaceae</taxon>
        <taxon>Streptomyces</taxon>
    </lineage>
</organism>
<dbReference type="Gene3D" id="2.120.10.30">
    <property type="entry name" value="TolB, C-terminal domain"/>
    <property type="match status" value="1"/>
</dbReference>
<dbReference type="SUPFAM" id="SSF82171">
    <property type="entry name" value="DPP6 N-terminal domain-like"/>
    <property type="match status" value="1"/>
</dbReference>
<evidence type="ECO:0000256" key="2">
    <source>
        <dbReference type="ARBA" id="ARBA00022825"/>
    </source>
</evidence>
<dbReference type="PANTHER" id="PTHR42776:SF27">
    <property type="entry name" value="DIPEPTIDYL PEPTIDASE FAMILY MEMBER 6"/>
    <property type="match status" value="1"/>
</dbReference>
<dbReference type="EMBL" id="VOKX01000018">
    <property type="protein sequence ID" value="KAB7846881.1"/>
    <property type="molecule type" value="Genomic_DNA"/>
</dbReference>
<protein>
    <submittedName>
        <fullName evidence="4">S9 family peptidase</fullName>
    </submittedName>
</protein>
<dbReference type="Pfam" id="PF00326">
    <property type="entry name" value="Peptidase_S9"/>
    <property type="match status" value="1"/>
</dbReference>
<dbReference type="InterPro" id="IPR011042">
    <property type="entry name" value="6-blade_b-propeller_TolB-like"/>
</dbReference>
<dbReference type="InterPro" id="IPR011659">
    <property type="entry name" value="WD40"/>
</dbReference>
<reference evidence="4 5" key="1">
    <citation type="journal article" date="2019" name="Microb. Cell Fact.">
        <title>Exploring novel herbicidin analogues by transcriptional regulator overexpression and MS/MS molecular networking.</title>
        <authorList>
            <person name="Shi Y."/>
            <person name="Gu R."/>
            <person name="Li Y."/>
            <person name="Wang X."/>
            <person name="Ren W."/>
            <person name="Li X."/>
            <person name="Wang L."/>
            <person name="Xie Y."/>
            <person name="Hong B."/>
        </authorList>
    </citation>
    <scope>NUCLEOTIDE SEQUENCE [LARGE SCALE GENOMIC DNA]</scope>
    <source>
        <strain evidence="4 5">US-43</strain>
    </source>
</reference>
<dbReference type="Pfam" id="PF07676">
    <property type="entry name" value="PD40"/>
    <property type="match status" value="1"/>
</dbReference>
<dbReference type="OrthoDB" id="262125at2"/>
<keyword evidence="5" id="KW-1185">Reference proteome</keyword>
<dbReference type="Proteomes" id="UP000327000">
    <property type="component" value="Unassembled WGS sequence"/>
</dbReference>
<feature type="domain" description="Peptidase S9 prolyl oligopeptidase catalytic" evidence="3">
    <location>
        <begin position="453"/>
        <end position="654"/>
    </location>
</feature>
<dbReference type="InterPro" id="IPR029058">
    <property type="entry name" value="AB_hydrolase_fold"/>
</dbReference>
<evidence type="ECO:0000256" key="1">
    <source>
        <dbReference type="ARBA" id="ARBA00022801"/>
    </source>
</evidence>
<dbReference type="GO" id="GO:0004252">
    <property type="term" value="F:serine-type endopeptidase activity"/>
    <property type="evidence" value="ECO:0007669"/>
    <property type="project" value="TreeGrafter"/>
</dbReference>
<evidence type="ECO:0000313" key="5">
    <source>
        <dbReference type="Proteomes" id="UP000327000"/>
    </source>
</evidence>
<dbReference type="PANTHER" id="PTHR42776">
    <property type="entry name" value="SERINE PEPTIDASE S9 FAMILY MEMBER"/>
    <property type="match status" value="1"/>
</dbReference>
<dbReference type="SUPFAM" id="SSF53474">
    <property type="entry name" value="alpha/beta-Hydrolases"/>
    <property type="match status" value="1"/>
</dbReference>
<dbReference type="RefSeq" id="WP_152263393.1">
    <property type="nucleotide sequence ID" value="NZ_VOKX01000018.1"/>
</dbReference>
<proteinExistence type="predicted"/>
<name>A0A5N5W9B5_STRMB</name>
<gene>
    <name evidence="4" type="ORF">FRZ00_11770</name>
</gene>
<keyword evidence="2" id="KW-0720">Serine protease</keyword>
<comment type="caution">
    <text evidence="4">The sequence shown here is derived from an EMBL/GenBank/DDBJ whole genome shotgun (WGS) entry which is preliminary data.</text>
</comment>